<keyword evidence="1" id="KW-0472">Membrane</keyword>
<keyword evidence="1" id="KW-0812">Transmembrane</keyword>
<name>A0A401TBD1_CHIPU</name>
<evidence type="ECO:0000313" key="2">
    <source>
        <dbReference type="EMBL" id="GCC39949.1"/>
    </source>
</evidence>
<proteinExistence type="predicted"/>
<keyword evidence="3" id="KW-1185">Reference proteome</keyword>
<dbReference type="AlphaFoldDB" id="A0A401TBD1"/>
<dbReference type="Proteomes" id="UP000287033">
    <property type="component" value="Unassembled WGS sequence"/>
</dbReference>
<keyword evidence="1" id="KW-1133">Transmembrane helix</keyword>
<comment type="caution">
    <text evidence="2">The sequence shown here is derived from an EMBL/GenBank/DDBJ whole genome shotgun (WGS) entry which is preliminary data.</text>
</comment>
<dbReference type="EMBL" id="BEZZ01024877">
    <property type="protein sequence ID" value="GCC39949.1"/>
    <property type="molecule type" value="Genomic_DNA"/>
</dbReference>
<gene>
    <name evidence="2" type="ORF">chiPu_0023670</name>
</gene>
<dbReference type="STRING" id="137246.A0A401TBD1"/>
<reference evidence="2 3" key="1">
    <citation type="journal article" date="2018" name="Nat. Ecol. Evol.">
        <title>Shark genomes provide insights into elasmobranch evolution and the origin of vertebrates.</title>
        <authorList>
            <person name="Hara Y"/>
            <person name="Yamaguchi K"/>
            <person name="Onimaru K"/>
            <person name="Kadota M"/>
            <person name="Koyanagi M"/>
            <person name="Keeley SD"/>
            <person name="Tatsumi K"/>
            <person name="Tanaka K"/>
            <person name="Motone F"/>
            <person name="Kageyama Y"/>
            <person name="Nozu R"/>
            <person name="Adachi N"/>
            <person name="Nishimura O"/>
            <person name="Nakagawa R"/>
            <person name="Tanegashima C"/>
            <person name="Kiyatake I"/>
            <person name="Matsumoto R"/>
            <person name="Murakumo K"/>
            <person name="Nishida K"/>
            <person name="Terakita A"/>
            <person name="Kuratani S"/>
            <person name="Sato K"/>
            <person name="Hyodo S Kuraku.S."/>
        </authorList>
    </citation>
    <scope>NUCLEOTIDE SEQUENCE [LARGE SCALE GENOMIC DNA]</scope>
</reference>
<dbReference type="SUPFAM" id="SSF81665">
    <property type="entry name" value="Calcium ATPase, transmembrane domain M"/>
    <property type="match status" value="1"/>
</dbReference>
<organism evidence="2 3">
    <name type="scientific">Chiloscyllium punctatum</name>
    <name type="common">Brownbanded bambooshark</name>
    <name type="synonym">Hemiscyllium punctatum</name>
    <dbReference type="NCBI Taxonomy" id="137246"/>
    <lineage>
        <taxon>Eukaryota</taxon>
        <taxon>Metazoa</taxon>
        <taxon>Chordata</taxon>
        <taxon>Craniata</taxon>
        <taxon>Vertebrata</taxon>
        <taxon>Chondrichthyes</taxon>
        <taxon>Elasmobranchii</taxon>
        <taxon>Galeomorphii</taxon>
        <taxon>Galeoidea</taxon>
        <taxon>Orectolobiformes</taxon>
        <taxon>Hemiscylliidae</taxon>
        <taxon>Chiloscyllium</taxon>
    </lineage>
</organism>
<sequence length="51" mass="6068">YLAVAFVFSKGRPFRQPVHRNYLFMGCMLVLYGFVILIMMYPIDVVDNFFQ</sequence>
<feature type="transmembrane region" description="Helical" evidence="1">
    <location>
        <begin position="22"/>
        <end position="43"/>
    </location>
</feature>
<protein>
    <submittedName>
        <fullName evidence="2">Uncharacterized protein</fullName>
    </submittedName>
</protein>
<feature type="non-terminal residue" evidence="2">
    <location>
        <position position="1"/>
    </location>
</feature>
<feature type="non-terminal residue" evidence="2">
    <location>
        <position position="51"/>
    </location>
</feature>
<dbReference type="InterPro" id="IPR023298">
    <property type="entry name" value="ATPase_P-typ_TM_dom_sf"/>
</dbReference>
<accession>A0A401TBD1</accession>
<evidence type="ECO:0000256" key="1">
    <source>
        <dbReference type="SAM" id="Phobius"/>
    </source>
</evidence>
<dbReference type="OrthoDB" id="48943at2759"/>
<evidence type="ECO:0000313" key="3">
    <source>
        <dbReference type="Proteomes" id="UP000287033"/>
    </source>
</evidence>